<dbReference type="RefSeq" id="WP_116382334.1">
    <property type="nucleotide sequence ID" value="NZ_LS483233.1"/>
</dbReference>
<protein>
    <recommendedName>
        <fullName evidence="3">Zinc ribbon domain-containing protein</fullName>
    </recommendedName>
</protein>
<gene>
    <name evidence="1" type="ORF">CBM2634_A90037</name>
</gene>
<dbReference type="Proteomes" id="UP000256805">
    <property type="component" value="Unassembled WGS sequence"/>
</dbReference>
<dbReference type="EMBL" id="OVTA01000031">
    <property type="protein sequence ID" value="SPR99535.1"/>
    <property type="molecule type" value="Genomic_DNA"/>
</dbReference>
<accession>A0A375J2W3</accession>
<evidence type="ECO:0000313" key="2">
    <source>
        <dbReference type="Proteomes" id="UP000256805"/>
    </source>
</evidence>
<proteinExistence type="predicted"/>
<evidence type="ECO:0008006" key="3">
    <source>
        <dbReference type="Google" id="ProtNLM"/>
    </source>
</evidence>
<reference evidence="1 2" key="1">
    <citation type="submission" date="2018-01" db="EMBL/GenBank/DDBJ databases">
        <authorList>
            <person name="Gaut B.S."/>
            <person name="Morton B.R."/>
            <person name="Clegg M.T."/>
            <person name="Duvall M.R."/>
        </authorList>
    </citation>
    <scope>NUCLEOTIDE SEQUENCE [LARGE SCALE GENOMIC DNA]</scope>
    <source>
        <strain evidence="1">Cupriavidus taiwanensis cmp 52</strain>
    </source>
</reference>
<name>A0A375J2W3_9BURK</name>
<organism evidence="1 2">
    <name type="scientific">Cupriavidus taiwanensis</name>
    <dbReference type="NCBI Taxonomy" id="164546"/>
    <lineage>
        <taxon>Bacteria</taxon>
        <taxon>Pseudomonadati</taxon>
        <taxon>Pseudomonadota</taxon>
        <taxon>Betaproteobacteria</taxon>
        <taxon>Burkholderiales</taxon>
        <taxon>Burkholderiaceae</taxon>
        <taxon>Cupriavidus</taxon>
    </lineage>
</organism>
<sequence>MALVKCKECKKEVSSKAKLCPHCGVKNPSVGTKETLVGLFVVLMGVVMLTQCMGGSKDGDAGKADAPSNETAEQIAAKEAACKSDLQCWGDKHVIAASVACAPEVEKLAKYSHKWTDGMMDTKFPRFRWANKDHSAVTYIGDKIQFQNGFGAMQNHLYHCDYDPLAKQVLNVRAAPGRL</sequence>
<dbReference type="AlphaFoldDB" id="A0A375J2W3"/>
<evidence type="ECO:0000313" key="1">
    <source>
        <dbReference type="EMBL" id="SPR99535.1"/>
    </source>
</evidence>